<organism evidence="4 5">
    <name type="scientific">Glacieibacterium frigidum</name>
    <dbReference type="NCBI Taxonomy" id="2593303"/>
    <lineage>
        <taxon>Bacteria</taxon>
        <taxon>Pseudomonadati</taxon>
        <taxon>Pseudomonadota</taxon>
        <taxon>Alphaproteobacteria</taxon>
        <taxon>Sphingomonadales</taxon>
        <taxon>Sphingosinicellaceae</taxon>
        <taxon>Glacieibacterium</taxon>
    </lineage>
</organism>
<name>A0A552UAJ3_9SPHN</name>
<comment type="caution">
    <text evidence="4">The sequence shown here is derived from an EMBL/GenBank/DDBJ whole genome shotgun (WGS) entry which is preliminary data.</text>
</comment>
<evidence type="ECO:0000256" key="2">
    <source>
        <dbReference type="HAMAP-Rule" id="MF_00003"/>
    </source>
</evidence>
<accession>A0A552UAJ3</accession>
<dbReference type="PANTHER" id="PTHR33515">
    <property type="entry name" value="RIBOSOME-BINDING FACTOR A, CHLOROPLASTIC-RELATED"/>
    <property type="match status" value="1"/>
</dbReference>
<dbReference type="Pfam" id="PF02033">
    <property type="entry name" value="RBFA"/>
    <property type="match status" value="1"/>
</dbReference>
<dbReference type="InterPro" id="IPR000238">
    <property type="entry name" value="RbfA"/>
</dbReference>
<dbReference type="GO" id="GO:0030490">
    <property type="term" value="P:maturation of SSU-rRNA"/>
    <property type="evidence" value="ECO:0007669"/>
    <property type="project" value="UniProtKB-UniRule"/>
</dbReference>
<dbReference type="EMBL" id="VJWA01000002">
    <property type="protein sequence ID" value="TRW15240.1"/>
    <property type="molecule type" value="Genomic_DNA"/>
</dbReference>
<evidence type="ECO:0000256" key="1">
    <source>
        <dbReference type="ARBA" id="ARBA00022517"/>
    </source>
</evidence>
<dbReference type="Proteomes" id="UP000317894">
    <property type="component" value="Unassembled WGS sequence"/>
</dbReference>
<comment type="function">
    <text evidence="2">One of several proteins that assist in the late maturation steps of the functional core of the 30S ribosomal subunit. Associates with free 30S ribosomal subunits (but not with 30S subunits that are part of 70S ribosomes or polysomes). Required for efficient processing of 16S rRNA. May interact with the 5'-terminal helix region of 16S rRNA.</text>
</comment>
<comment type="subcellular location">
    <subcellularLocation>
        <location evidence="2">Cytoplasm</location>
    </subcellularLocation>
</comment>
<sequence>MKVTPDEKGRSVRLLRIGEQVRHALAAILLRRELRDELLDKTIVSVSEVRVSPDLRHATAFIKALGDVDEQAVIKALASHAGYLRGEIARQLSTKYTPDLRFRRDESFDAGARIDAILRQPHVARDLRHDAPPTRLSDARRAREEAEEKGDE</sequence>
<keyword evidence="2" id="KW-0963">Cytoplasm</keyword>
<evidence type="ECO:0000313" key="4">
    <source>
        <dbReference type="EMBL" id="TRW15240.1"/>
    </source>
</evidence>
<dbReference type="OrthoDB" id="9805051at2"/>
<keyword evidence="5" id="KW-1185">Reference proteome</keyword>
<comment type="subunit">
    <text evidence="2">Monomer. Binds 30S ribosomal subunits, but not 50S ribosomal subunits or 70S ribosomes.</text>
</comment>
<gene>
    <name evidence="2 4" type="primary">rbfA</name>
    <name evidence="4" type="ORF">FMM06_16565</name>
</gene>
<reference evidence="4 5" key="1">
    <citation type="submission" date="2019-07" db="EMBL/GenBank/DDBJ databases">
        <title>Novel species isolated from glacier.</title>
        <authorList>
            <person name="Liu Q."/>
            <person name="Xin Y.-H."/>
        </authorList>
    </citation>
    <scope>NUCLEOTIDE SEQUENCE [LARGE SCALE GENOMIC DNA]</scope>
    <source>
        <strain evidence="4 5">LB1R16</strain>
    </source>
</reference>
<dbReference type="Gene3D" id="3.30.300.20">
    <property type="match status" value="1"/>
</dbReference>
<evidence type="ECO:0000313" key="5">
    <source>
        <dbReference type="Proteomes" id="UP000317894"/>
    </source>
</evidence>
<dbReference type="InterPro" id="IPR015946">
    <property type="entry name" value="KH_dom-like_a/b"/>
</dbReference>
<feature type="region of interest" description="Disordered" evidence="3">
    <location>
        <begin position="127"/>
        <end position="152"/>
    </location>
</feature>
<protein>
    <recommendedName>
        <fullName evidence="2">Ribosome-binding factor A</fullName>
    </recommendedName>
</protein>
<comment type="similarity">
    <text evidence="2">Belongs to the RbfA family.</text>
</comment>
<keyword evidence="1 2" id="KW-0690">Ribosome biogenesis</keyword>
<proteinExistence type="inferred from homology"/>
<dbReference type="PANTHER" id="PTHR33515:SF1">
    <property type="entry name" value="RIBOSOME-BINDING FACTOR A, CHLOROPLASTIC-RELATED"/>
    <property type="match status" value="1"/>
</dbReference>
<dbReference type="RefSeq" id="WP_144335408.1">
    <property type="nucleotide sequence ID" value="NZ_VJWA01000002.1"/>
</dbReference>
<dbReference type="NCBIfam" id="NF001802">
    <property type="entry name" value="PRK00521.2-5"/>
    <property type="match status" value="1"/>
</dbReference>
<evidence type="ECO:0000256" key="3">
    <source>
        <dbReference type="SAM" id="MobiDB-lite"/>
    </source>
</evidence>
<dbReference type="InterPro" id="IPR023799">
    <property type="entry name" value="RbfA_dom_sf"/>
</dbReference>
<dbReference type="AlphaFoldDB" id="A0A552UAJ3"/>
<dbReference type="NCBIfam" id="TIGR00082">
    <property type="entry name" value="rbfA"/>
    <property type="match status" value="1"/>
</dbReference>
<dbReference type="GO" id="GO:0005829">
    <property type="term" value="C:cytosol"/>
    <property type="evidence" value="ECO:0007669"/>
    <property type="project" value="TreeGrafter"/>
</dbReference>
<dbReference type="HAMAP" id="MF_00003">
    <property type="entry name" value="RbfA"/>
    <property type="match status" value="1"/>
</dbReference>
<dbReference type="SUPFAM" id="SSF89919">
    <property type="entry name" value="Ribosome-binding factor A, RbfA"/>
    <property type="match status" value="1"/>
</dbReference>
<dbReference type="GO" id="GO:0043024">
    <property type="term" value="F:ribosomal small subunit binding"/>
    <property type="evidence" value="ECO:0007669"/>
    <property type="project" value="TreeGrafter"/>
</dbReference>